<reference evidence="2" key="1">
    <citation type="submission" date="2021-02" db="EMBL/GenBank/DDBJ databases">
        <title>Comparative genomics reveals that relaxation of natural selection precedes convergent phenotypic evolution of cavefish.</title>
        <authorList>
            <person name="Peng Z."/>
        </authorList>
    </citation>
    <scope>NUCLEOTIDE SEQUENCE</scope>
    <source>
        <tissue evidence="2">Muscle</tissue>
    </source>
</reference>
<gene>
    <name evidence="2" type="ORF">IRJ41_017776</name>
</gene>
<feature type="compositionally biased region" description="Acidic residues" evidence="1">
    <location>
        <begin position="521"/>
        <end position="541"/>
    </location>
</feature>
<feature type="region of interest" description="Disordered" evidence="1">
    <location>
        <begin position="668"/>
        <end position="736"/>
    </location>
</feature>
<feature type="compositionally biased region" description="Polar residues" evidence="1">
    <location>
        <begin position="445"/>
        <end position="457"/>
    </location>
</feature>
<evidence type="ECO:0000313" key="2">
    <source>
        <dbReference type="EMBL" id="KAI7801882.1"/>
    </source>
</evidence>
<evidence type="ECO:0000256" key="1">
    <source>
        <dbReference type="SAM" id="MobiDB-lite"/>
    </source>
</evidence>
<keyword evidence="3" id="KW-1185">Reference proteome</keyword>
<dbReference type="AlphaFoldDB" id="A0A9W7TR09"/>
<sequence>MMKLQIDLLSQQRNHRLSRAAWLQCRWLEVSEQERRAQLHNQKLLQDFQRAQDTLDDMVVRTEAMNTIRVSSNTALLSHFYGFLHFYYCVDQALPLDLLERYSCCKFTFALQKVQYERYLEENYPRWQQKLKDMRVSDQSKQVQKHLRNHAQQMEEDQGIKAQHRSESTVHPLSSNFPHLSQLPTCHTLPMTHQSDKDTRQNAARCSQNDHAYLPSTWLTGPQPVISGLPQNNILKDYKNIHNIQALSPHLPPCYSLPLPHSPVQQKSSSINHMYQNPLADIRHTGQFTPTGASWPQLPVLNPMAWGMMDVPYPGVERTHCSETGQENTTKEMLKPSEESNQRLKHKRKGRDRDQSSELDCRPVRLLIDDEDSSDGSAVSSEVVEVPVFRLKERRKKRRDRTESQSTVNGRKSQSSSTVSQDAYPKKSKKLQKPSTAEEQDNSKKATITHTDTNVVKQNKEDDEQEESRSQEITPRIAGSDKSDGTELNERNSGEEDTDEGENSHDLFEEKKISERKGIDEGDEEKEGGRDDEEEEAELDDKEGSDGNRDETDHSDGEESEGEEDVTDNIPDSDGEEEADKPEREINKNSSQDELVKEVRGTGGGTFKIARKDANESEAESDDNVDISERKVTNNSLKELYGDDETDDDDEIVVEQAYPWTKDCLYEQTKSNDDDNEDIEDLLNPHVNSQTQQEDAVETDQSKDLLSDSEDLPKKSFPAATNKPAESDDEFDHFYD</sequence>
<feature type="region of interest" description="Disordered" evidence="1">
    <location>
        <begin position="394"/>
        <end position="650"/>
    </location>
</feature>
<dbReference type="EMBL" id="JAFHDT010000013">
    <property type="protein sequence ID" value="KAI7801882.1"/>
    <property type="molecule type" value="Genomic_DNA"/>
</dbReference>
<feature type="compositionally biased region" description="Acidic residues" evidence="1">
    <location>
        <begin position="616"/>
        <end position="626"/>
    </location>
</feature>
<protein>
    <submittedName>
        <fullName evidence="2">Uncharacterized protein</fullName>
    </submittedName>
</protein>
<dbReference type="OrthoDB" id="8952129at2759"/>
<feature type="compositionally biased region" description="Basic and acidic residues" evidence="1">
    <location>
        <begin position="502"/>
        <end position="520"/>
    </location>
</feature>
<feature type="compositionally biased region" description="Basic and acidic residues" evidence="1">
    <location>
        <begin position="700"/>
        <end position="714"/>
    </location>
</feature>
<organism evidence="2 3">
    <name type="scientific">Triplophysa rosa</name>
    <name type="common">Cave loach</name>
    <dbReference type="NCBI Taxonomy" id="992332"/>
    <lineage>
        <taxon>Eukaryota</taxon>
        <taxon>Metazoa</taxon>
        <taxon>Chordata</taxon>
        <taxon>Craniata</taxon>
        <taxon>Vertebrata</taxon>
        <taxon>Euteleostomi</taxon>
        <taxon>Actinopterygii</taxon>
        <taxon>Neopterygii</taxon>
        <taxon>Teleostei</taxon>
        <taxon>Ostariophysi</taxon>
        <taxon>Cypriniformes</taxon>
        <taxon>Nemacheilidae</taxon>
        <taxon>Triplophysa</taxon>
    </lineage>
</organism>
<proteinExistence type="predicted"/>
<accession>A0A9W7TR09</accession>
<evidence type="ECO:0000313" key="3">
    <source>
        <dbReference type="Proteomes" id="UP001059041"/>
    </source>
</evidence>
<name>A0A9W7TR09_TRIRA</name>
<feature type="compositionally biased region" description="Acidic residues" evidence="1">
    <location>
        <begin position="558"/>
        <end position="580"/>
    </location>
</feature>
<dbReference type="Proteomes" id="UP001059041">
    <property type="component" value="Linkage Group LG13"/>
</dbReference>
<feature type="compositionally biased region" description="Basic and acidic residues" evidence="1">
    <location>
        <begin position="329"/>
        <end position="342"/>
    </location>
</feature>
<comment type="caution">
    <text evidence="2">The sequence shown here is derived from an EMBL/GenBank/DDBJ whole genome shotgun (WGS) entry which is preliminary data.</text>
</comment>
<feature type="compositionally biased region" description="Basic and acidic residues" evidence="1">
    <location>
        <begin position="542"/>
        <end position="557"/>
    </location>
</feature>
<feature type="compositionally biased region" description="Basic and acidic residues" evidence="1">
    <location>
        <begin position="479"/>
        <end position="494"/>
    </location>
</feature>
<feature type="compositionally biased region" description="Polar residues" evidence="1">
    <location>
        <begin position="404"/>
        <end position="421"/>
    </location>
</feature>
<feature type="region of interest" description="Disordered" evidence="1">
    <location>
        <begin position="317"/>
        <end position="358"/>
    </location>
</feature>
<feature type="compositionally biased region" description="Acidic residues" evidence="1">
    <location>
        <begin position="727"/>
        <end position="736"/>
    </location>
</feature>